<dbReference type="RefSeq" id="WP_195813995.1">
    <property type="nucleotide sequence ID" value="NZ_JADOBI010000004.1"/>
</dbReference>
<keyword evidence="8" id="KW-1185">Reference proteome</keyword>
<dbReference type="InterPro" id="IPR043148">
    <property type="entry name" value="TagF_C"/>
</dbReference>
<keyword evidence="4" id="KW-0808">Transferase</keyword>
<keyword evidence="5" id="KW-0777">Teichoic acid biosynthesis</keyword>
<evidence type="ECO:0000313" key="7">
    <source>
        <dbReference type="EMBL" id="MBF7979624.1"/>
    </source>
</evidence>
<dbReference type="PANTHER" id="PTHR37316:SF3">
    <property type="entry name" value="TEICHOIC ACID GLYCEROL-PHOSPHATE TRANSFERASE"/>
    <property type="match status" value="1"/>
</dbReference>
<dbReference type="InterPro" id="IPR051612">
    <property type="entry name" value="Teichoic_Acid_Biosynth"/>
</dbReference>
<evidence type="ECO:0000256" key="1">
    <source>
        <dbReference type="ARBA" id="ARBA00004202"/>
    </source>
</evidence>
<evidence type="ECO:0000256" key="4">
    <source>
        <dbReference type="ARBA" id="ARBA00022679"/>
    </source>
</evidence>
<keyword evidence="6" id="KW-0472">Membrane</keyword>
<name>A0ABS0E4I3_9GAMM</name>
<gene>
    <name evidence="7" type="ORF">IV433_09400</name>
</gene>
<dbReference type="EMBL" id="JADOBI010000004">
    <property type="protein sequence ID" value="MBF7979624.1"/>
    <property type="molecule type" value="Genomic_DNA"/>
</dbReference>
<reference evidence="7 8" key="1">
    <citation type="submission" date="2020-11" db="EMBL/GenBank/DDBJ databases">
        <title>Taxonomic investigation of Rahnella strains.</title>
        <authorList>
            <person name="Lee S.D."/>
        </authorList>
    </citation>
    <scope>NUCLEOTIDE SEQUENCE [LARGE SCALE GENOMIC DNA]</scope>
    <source>
        <strain evidence="7 8">SAP-17</strain>
    </source>
</reference>
<dbReference type="Gene3D" id="3.40.50.12580">
    <property type="match status" value="1"/>
</dbReference>
<protein>
    <submittedName>
        <fullName evidence="7">CDP-glycerol glycerophosphotransferase family protein</fullName>
    </submittedName>
</protein>
<keyword evidence="3" id="KW-1003">Cell membrane</keyword>
<sequence>MNESLSIFDQDKYLELYQDVKDAIENGQISSGYEHYENHGKYEGRHAPKKLMPATNLVNDIYNKIKKIENELNDRRIIDNLKIISKRLTKKKIILFYSHKFLEGNIKQSFFKTNEIIRKENKDIECHLLTLDKKSYDLVINLGYSAIFWDGNNSSNIKKIMSAAVVVDEGFFVETAPTPTMLYNILSSAYRINLWHGTPMRLIGLNEFDFRKKIDYHHSAVFASWSMNNVLCSSSGNDKKMFDEAMVSDRYEVTGYARNDIFYRDLNDLDMVNVDKTAFDLVCHKKPECRVIYYAPTWREDNPKWVEEINLESISKSLHSMGYLLIVNLHPFEFKINMDYLYNIQYLTLLNPDSDTYPILKNADLLITDYSSIIFDFLHTQKPIILFRPDHESYISNLRQVSPDRDNCINSLISKNSEELVQSITSVFDNFDISNVNSALYRYHEYHDAKASERCANIIIDSCQSVVKG</sequence>
<evidence type="ECO:0000256" key="3">
    <source>
        <dbReference type="ARBA" id="ARBA00022475"/>
    </source>
</evidence>
<evidence type="ECO:0000313" key="8">
    <source>
        <dbReference type="Proteomes" id="UP000636811"/>
    </source>
</evidence>
<dbReference type="InterPro" id="IPR007554">
    <property type="entry name" value="Glycerophosphate_synth"/>
</dbReference>
<accession>A0ABS0E4I3</accession>
<comment type="subcellular location">
    <subcellularLocation>
        <location evidence="1">Cell membrane</location>
        <topology evidence="1">Peripheral membrane protein</topology>
    </subcellularLocation>
</comment>
<comment type="similarity">
    <text evidence="2">Belongs to the CDP-glycerol glycerophosphotransferase family.</text>
</comment>
<evidence type="ECO:0000256" key="2">
    <source>
        <dbReference type="ARBA" id="ARBA00010488"/>
    </source>
</evidence>
<dbReference type="InterPro" id="IPR043149">
    <property type="entry name" value="TagF_N"/>
</dbReference>
<comment type="caution">
    <text evidence="7">The sequence shown here is derived from an EMBL/GenBank/DDBJ whole genome shotgun (WGS) entry which is preliminary data.</text>
</comment>
<dbReference type="Pfam" id="PF04464">
    <property type="entry name" value="Glyphos_transf"/>
    <property type="match status" value="1"/>
</dbReference>
<evidence type="ECO:0000256" key="5">
    <source>
        <dbReference type="ARBA" id="ARBA00022944"/>
    </source>
</evidence>
<dbReference type="PANTHER" id="PTHR37316">
    <property type="entry name" value="TEICHOIC ACID GLYCEROL-PHOSPHATE PRIMASE"/>
    <property type="match status" value="1"/>
</dbReference>
<dbReference type="SUPFAM" id="SSF53756">
    <property type="entry name" value="UDP-Glycosyltransferase/glycogen phosphorylase"/>
    <property type="match status" value="1"/>
</dbReference>
<organism evidence="7 8">
    <name type="scientific">Rahnella laticis</name>
    <dbReference type="NCBI Taxonomy" id="2787622"/>
    <lineage>
        <taxon>Bacteria</taxon>
        <taxon>Pseudomonadati</taxon>
        <taxon>Pseudomonadota</taxon>
        <taxon>Gammaproteobacteria</taxon>
        <taxon>Enterobacterales</taxon>
        <taxon>Yersiniaceae</taxon>
        <taxon>Rahnella</taxon>
    </lineage>
</organism>
<evidence type="ECO:0000256" key="6">
    <source>
        <dbReference type="ARBA" id="ARBA00023136"/>
    </source>
</evidence>
<dbReference type="Gene3D" id="3.40.50.11820">
    <property type="match status" value="1"/>
</dbReference>
<proteinExistence type="inferred from homology"/>
<dbReference type="Proteomes" id="UP000636811">
    <property type="component" value="Unassembled WGS sequence"/>
</dbReference>